<gene>
    <name evidence="12 13" type="primary">lpxC</name>
    <name evidence="13" type="ORF">EAT49_13585</name>
</gene>
<evidence type="ECO:0000256" key="10">
    <source>
        <dbReference type="ARBA" id="ARBA00023098"/>
    </source>
</evidence>
<dbReference type="PANTHER" id="PTHR33694">
    <property type="entry name" value="UDP-3-O-ACYL-N-ACETYLGLUCOSAMINE DEACETYLASE 1, MITOCHONDRIAL-RELATED"/>
    <property type="match status" value="1"/>
</dbReference>
<keyword evidence="9 12" id="KW-0862">Zinc</keyword>
<dbReference type="GO" id="GO:0046872">
    <property type="term" value="F:metal ion binding"/>
    <property type="evidence" value="ECO:0007669"/>
    <property type="project" value="UniProtKB-KW"/>
</dbReference>
<evidence type="ECO:0000256" key="8">
    <source>
        <dbReference type="ARBA" id="ARBA00022801"/>
    </source>
</evidence>
<dbReference type="OrthoDB" id="9802746at2"/>
<evidence type="ECO:0000313" key="14">
    <source>
        <dbReference type="Proteomes" id="UP000268016"/>
    </source>
</evidence>
<accession>A0A3N2QYL0</accession>
<evidence type="ECO:0000256" key="9">
    <source>
        <dbReference type="ARBA" id="ARBA00022833"/>
    </source>
</evidence>
<dbReference type="Pfam" id="PF03331">
    <property type="entry name" value="LpxC"/>
    <property type="match status" value="1"/>
</dbReference>
<feature type="binding site" evidence="12">
    <location>
        <position position="233"/>
    </location>
    <ligand>
        <name>Zn(2+)</name>
        <dbReference type="ChEBI" id="CHEBI:29105"/>
    </ligand>
</feature>
<dbReference type="PANTHER" id="PTHR33694:SF1">
    <property type="entry name" value="UDP-3-O-ACYL-N-ACETYLGLUCOSAMINE DEACETYLASE 1, MITOCHONDRIAL-RELATED"/>
    <property type="match status" value="1"/>
</dbReference>
<reference evidence="13 14" key="1">
    <citation type="submission" date="2018-10" db="EMBL/GenBank/DDBJ databases">
        <title>Histidinibacterium lentulum gen. nov., sp. nov., a marine bacterium from the culture broth of Picochlorum sp. 122.</title>
        <authorList>
            <person name="Wang G."/>
        </authorList>
    </citation>
    <scope>NUCLEOTIDE SEQUENCE [LARGE SCALE GENOMIC DNA]</scope>
    <source>
        <strain evidence="13 14">B17</strain>
    </source>
</reference>
<dbReference type="InterPro" id="IPR020568">
    <property type="entry name" value="Ribosomal_Su5_D2-typ_SF"/>
</dbReference>
<keyword evidence="10 12" id="KW-0443">Lipid metabolism</keyword>
<evidence type="ECO:0000256" key="6">
    <source>
        <dbReference type="ARBA" id="ARBA00022556"/>
    </source>
</evidence>
<dbReference type="NCBIfam" id="TIGR00325">
    <property type="entry name" value="lpxC"/>
    <property type="match status" value="1"/>
</dbReference>
<feature type="active site" description="Proton donor" evidence="12">
    <location>
        <position position="260"/>
    </location>
</feature>
<keyword evidence="8 12" id="KW-0378">Hydrolase</keyword>
<comment type="pathway">
    <text evidence="3 12">Glycolipid biosynthesis; lipid IV(A) biosynthesis; lipid IV(A) from (3R)-3-hydroxytetradecanoyl-[acyl-carrier-protein] and UDP-N-acetyl-alpha-D-glucosamine: step 2/6.</text>
</comment>
<comment type="function">
    <text evidence="2 12">Catalyzes the hydrolysis of UDP-3-O-myristoyl-N-acetylglucosamine to form UDP-3-O-myristoylglucosamine and acetate, the committed step in lipid A biosynthesis.</text>
</comment>
<dbReference type="Proteomes" id="UP000268016">
    <property type="component" value="Unassembled WGS sequence"/>
</dbReference>
<dbReference type="RefSeq" id="WP_123642829.1">
    <property type="nucleotide sequence ID" value="NZ_ML119086.1"/>
</dbReference>
<comment type="caution">
    <text evidence="13">The sequence shown here is derived from an EMBL/GenBank/DDBJ whole genome shotgun (WGS) entry which is preliminary data.</text>
</comment>
<dbReference type="HAMAP" id="MF_00388">
    <property type="entry name" value="LpxC"/>
    <property type="match status" value="1"/>
</dbReference>
<name>A0A3N2QYL0_9RHOB</name>
<feature type="binding site" evidence="12">
    <location>
        <position position="76"/>
    </location>
    <ligand>
        <name>Zn(2+)</name>
        <dbReference type="ChEBI" id="CHEBI:29105"/>
    </ligand>
</feature>
<evidence type="ECO:0000256" key="2">
    <source>
        <dbReference type="ARBA" id="ARBA00002923"/>
    </source>
</evidence>
<dbReference type="UniPathway" id="UPA00359">
    <property type="reaction ID" value="UER00478"/>
</dbReference>
<protein>
    <recommendedName>
        <fullName evidence="4 12">UDP-3-O-acyl-N-acetylglucosamine deacetylase</fullName>
        <shortName evidence="12">UDP-3-O-acyl-GlcNAc deacetylase</shortName>
        <ecNumber evidence="4 12">3.5.1.108</ecNumber>
    </recommendedName>
    <alternativeName>
        <fullName evidence="12">UDP-3-O-[R-3-hydroxymyristoyl]-N-acetylglucosamine deacetylase</fullName>
    </alternativeName>
</protein>
<dbReference type="Gene3D" id="3.30.230.20">
    <property type="entry name" value="lpxc deacetylase, domain 1"/>
    <property type="match status" value="1"/>
</dbReference>
<comment type="catalytic activity">
    <reaction evidence="11 12">
        <text>a UDP-3-O-[(3R)-3-hydroxyacyl]-N-acetyl-alpha-D-glucosamine + H2O = a UDP-3-O-[(3R)-3-hydroxyacyl]-alpha-D-glucosamine + acetate</text>
        <dbReference type="Rhea" id="RHEA:67816"/>
        <dbReference type="ChEBI" id="CHEBI:15377"/>
        <dbReference type="ChEBI" id="CHEBI:30089"/>
        <dbReference type="ChEBI" id="CHEBI:137740"/>
        <dbReference type="ChEBI" id="CHEBI:173225"/>
        <dbReference type="EC" id="3.5.1.108"/>
    </reaction>
</comment>
<dbReference type="GO" id="GO:0016020">
    <property type="term" value="C:membrane"/>
    <property type="evidence" value="ECO:0007669"/>
    <property type="project" value="GOC"/>
</dbReference>
<evidence type="ECO:0000256" key="4">
    <source>
        <dbReference type="ARBA" id="ARBA00012745"/>
    </source>
</evidence>
<dbReference type="InterPro" id="IPR011334">
    <property type="entry name" value="UDP-acyl_GlcNac_deAcase_C"/>
</dbReference>
<evidence type="ECO:0000256" key="1">
    <source>
        <dbReference type="ARBA" id="ARBA00001947"/>
    </source>
</evidence>
<dbReference type="SUPFAM" id="SSF54211">
    <property type="entry name" value="Ribosomal protein S5 domain 2-like"/>
    <property type="match status" value="2"/>
</dbReference>
<keyword evidence="5 12" id="KW-0444">Lipid biosynthesis</keyword>
<feature type="binding site" evidence="12">
    <location>
        <position position="237"/>
    </location>
    <ligand>
        <name>Zn(2+)</name>
        <dbReference type="ChEBI" id="CHEBI:29105"/>
    </ligand>
</feature>
<evidence type="ECO:0000256" key="3">
    <source>
        <dbReference type="ARBA" id="ARBA00005002"/>
    </source>
</evidence>
<dbReference type="InterPro" id="IPR004463">
    <property type="entry name" value="UDP-acyl_GlcNac_deAcase"/>
</dbReference>
<sequence length="304" mass="31943">MQTTLARPLTLRGAGLHFGQPATVTLCPAPAGQGIVFERVDLGRARIPALWDRVEQSPLMTRIVGEGGASVATIEHLMAALAGCGVHDATVRIDGPEVPILDGSAAPFVAAIRDAGVIRRPGALTVWRVLRPVEVTRGDASARLEPADCAAIDFEIDFPDAAIGRQSKRLVMGRDTFGRELADARTFCREADILEMQAAGRALGGTYDNAVVVDGARVLSPGGWRRRDEAVRHKMLDALGDLALAGAPILGRYTGVRAGHALTNALLRKLFATPGAVDPVACPASLLSRLPHLSAPAVAVRAVA</sequence>
<evidence type="ECO:0000256" key="11">
    <source>
        <dbReference type="ARBA" id="ARBA00024535"/>
    </source>
</evidence>
<evidence type="ECO:0000256" key="5">
    <source>
        <dbReference type="ARBA" id="ARBA00022516"/>
    </source>
</evidence>
<evidence type="ECO:0000313" key="13">
    <source>
        <dbReference type="EMBL" id="ROU00279.1"/>
    </source>
</evidence>
<evidence type="ECO:0000256" key="7">
    <source>
        <dbReference type="ARBA" id="ARBA00022723"/>
    </source>
</evidence>
<keyword evidence="14" id="KW-1185">Reference proteome</keyword>
<dbReference type="EC" id="3.5.1.108" evidence="4 12"/>
<comment type="cofactor">
    <cofactor evidence="1 12">
        <name>Zn(2+)</name>
        <dbReference type="ChEBI" id="CHEBI:29105"/>
    </cofactor>
</comment>
<dbReference type="InterPro" id="IPR015870">
    <property type="entry name" value="UDP-acyl_N-AcGlcN_deAcase_N"/>
</dbReference>
<keyword evidence="7 12" id="KW-0479">Metal-binding</keyword>
<dbReference type="GO" id="GO:0009245">
    <property type="term" value="P:lipid A biosynthetic process"/>
    <property type="evidence" value="ECO:0007669"/>
    <property type="project" value="UniProtKB-UniRule"/>
</dbReference>
<keyword evidence="6 12" id="KW-0441">Lipid A biosynthesis</keyword>
<comment type="similarity">
    <text evidence="12">Belongs to the LpxC family.</text>
</comment>
<dbReference type="GO" id="GO:0103117">
    <property type="term" value="F:UDP-3-O-acyl-N-acetylglucosamine deacetylase activity"/>
    <property type="evidence" value="ECO:0007669"/>
    <property type="project" value="UniProtKB-UniRule"/>
</dbReference>
<evidence type="ECO:0000256" key="12">
    <source>
        <dbReference type="HAMAP-Rule" id="MF_00388"/>
    </source>
</evidence>
<dbReference type="AlphaFoldDB" id="A0A3N2QYL0"/>
<dbReference type="EMBL" id="RDRB01000006">
    <property type="protein sequence ID" value="ROU00279.1"/>
    <property type="molecule type" value="Genomic_DNA"/>
</dbReference>
<organism evidence="13 14">
    <name type="scientific">Histidinibacterium lentulum</name>
    <dbReference type="NCBI Taxonomy" id="2480588"/>
    <lineage>
        <taxon>Bacteria</taxon>
        <taxon>Pseudomonadati</taxon>
        <taxon>Pseudomonadota</taxon>
        <taxon>Alphaproteobacteria</taxon>
        <taxon>Rhodobacterales</taxon>
        <taxon>Paracoccaceae</taxon>
        <taxon>Histidinibacterium</taxon>
    </lineage>
</organism>
<proteinExistence type="inferred from homology"/>
<dbReference type="Gene3D" id="3.30.1700.10">
    <property type="entry name" value="lpxc deacetylase, domain 2"/>
    <property type="match status" value="1"/>
</dbReference>